<feature type="binding site" evidence="11">
    <location>
        <position position="202"/>
    </location>
    <ligand>
        <name>substrate</name>
    </ligand>
</feature>
<keyword evidence="9 11" id="KW-0511">Multifunctional enzyme</keyword>
<proteinExistence type="inferred from homology"/>
<dbReference type="GO" id="GO:0005737">
    <property type="term" value="C:cytoplasm"/>
    <property type="evidence" value="ECO:0007669"/>
    <property type="project" value="UniProtKB-SubCell"/>
</dbReference>
<dbReference type="PANTHER" id="PTHR23100">
    <property type="entry name" value="ARGININE BIOSYNTHESIS BIFUNCTIONAL PROTEIN ARGJ"/>
    <property type="match status" value="1"/>
</dbReference>
<dbReference type="Gene3D" id="3.10.20.340">
    <property type="entry name" value="ArgJ beta chain, C-terminal domain"/>
    <property type="match status" value="1"/>
</dbReference>
<feature type="binding site" evidence="11">
    <location>
        <position position="303"/>
    </location>
    <ligand>
        <name>substrate</name>
    </ligand>
</feature>
<keyword evidence="5 11" id="KW-0055">Arginine biosynthesis</keyword>
<dbReference type="EC" id="2.3.1.35" evidence="11"/>
<evidence type="ECO:0000256" key="10">
    <source>
        <dbReference type="ARBA" id="ARBA00023315"/>
    </source>
</evidence>
<feature type="site" description="Cleavage; by autolysis" evidence="11">
    <location>
        <begin position="212"/>
        <end position="213"/>
    </location>
</feature>
<dbReference type="UniPathway" id="UPA00068">
    <property type="reaction ID" value="UER00106"/>
</dbReference>
<dbReference type="FunFam" id="3.60.70.12:FF:000001">
    <property type="entry name" value="Arginine biosynthesis bifunctional protein ArgJ, chloroplastic"/>
    <property type="match status" value="1"/>
</dbReference>
<dbReference type="Proteomes" id="UP000217211">
    <property type="component" value="Chromosome"/>
</dbReference>
<reference evidence="13 14" key="1">
    <citation type="submission" date="2017-08" db="EMBL/GenBank/DDBJ databases">
        <title>Multipartite genome sequences of Sinorhizobium species nodulating soybeans.</title>
        <authorList>
            <person name="Tian C.F."/>
        </authorList>
    </citation>
    <scope>NUCLEOTIDE SEQUENCE [LARGE SCALE GENOMIC DNA]</scope>
    <source>
        <strain evidence="13 14">CCBAU 05684</strain>
    </source>
</reference>
<evidence type="ECO:0000256" key="9">
    <source>
        <dbReference type="ARBA" id="ARBA00023268"/>
    </source>
</evidence>
<feature type="region of interest" description="Disordered" evidence="12">
    <location>
        <begin position="1"/>
        <end position="24"/>
    </location>
</feature>
<feature type="chain" id="PRO_5023224618" description="Arginine biosynthesis bifunctional protein ArgJ beta chain" evidence="11">
    <location>
        <begin position="213"/>
        <end position="431"/>
    </location>
</feature>
<evidence type="ECO:0000313" key="13">
    <source>
        <dbReference type="EMBL" id="ASY64075.1"/>
    </source>
</evidence>
<feature type="binding site" evidence="11">
    <location>
        <position position="213"/>
    </location>
    <ligand>
        <name>substrate</name>
    </ligand>
</feature>
<keyword evidence="14" id="KW-1185">Reference proteome</keyword>
<feature type="site" description="Involved in the stabilization of negative charge on the oxyanion by the formation of the oxyanion hole" evidence="11">
    <location>
        <position position="139"/>
    </location>
</feature>
<evidence type="ECO:0000256" key="12">
    <source>
        <dbReference type="SAM" id="MobiDB-lite"/>
    </source>
</evidence>
<feature type="binding site" evidence="11">
    <location>
        <position position="431"/>
    </location>
    <ligand>
        <name>substrate</name>
    </ligand>
</feature>
<comment type="catalytic activity">
    <reaction evidence="11">
        <text>N(2)-acetyl-L-ornithine + L-glutamate = N-acetyl-L-glutamate + L-ornithine</text>
        <dbReference type="Rhea" id="RHEA:15349"/>
        <dbReference type="ChEBI" id="CHEBI:29985"/>
        <dbReference type="ChEBI" id="CHEBI:44337"/>
        <dbReference type="ChEBI" id="CHEBI:46911"/>
        <dbReference type="ChEBI" id="CHEBI:57805"/>
        <dbReference type="EC" id="2.3.1.35"/>
    </reaction>
</comment>
<evidence type="ECO:0000256" key="2">
    <source>
        <dbReference type="ARBA" id="ARBA00006774"/>
    </source>
</evidence>
<keyword evidence="8 11" id="KW-0068">Autocatalytic cleavage</keyword>
<accession>A0A249PE89</accession>
<dbReference type="AlphaFoldDB" id="A0A249PE89"/>
<evidence type="ECO:0000256" key="11">
    <source>
        <dbReference type="HAMAP-Rule" id="MF_01106"/>
    </source>
</evidence>
<dbReference type="InterPro" id="IPR016117">
    <property type="entry name" value="ArgJ-like_dom_sf"/>
</dbReference>
<feature type="binding site" evidence="11">
    <location>
        <position position="176"/>
    </location>
    <ligand>
        <name>substrate</name>
    </ligand>
</feature>
<dbReference type="CDD" id="cd02152">
    <property type="entry name" value="OAT"/>
    <property type="match status" value="1"/>
</dbReference>
<dbReference type="GO" id="GO:0006526">
    <property type="term" value="P:L-arginine biosynthetic process"/>
    <property type="evidence" value="ECO:0007669"/>
    <property type="project" value="UniProtKB-UniRule"/>
</dbReference>
<feature type="active site" description="Nucleophile" evidence="11">
    <location>
        <position position="213"/>
    </location>
</feature>
<dbReference type="PANTHER" id="PTHR23100:SF0">
    <property type="entry name" value="ARGININE BIOSYNTHESIS BIFUNCTIONAL PROTEIN ARGJ, MITOCHONDRIAL"/>
    <property type="match status" value="1"/>
</dbReference>
<feature type="site" description="Involved in the stabilization of negative charge on the oxyanion by the formation of the oxyanion hole" evidence="11">
    <location>
        <position position="140"/>
    </location>
</feature>
<comment type="subunit">
    <text evidence="3 11">Heterotetramer of two alpha and two beta chains.</text>
</comment>
<comment type="similarity">
    <text evidence="2 11">Belongs to the ArgJ family.</text>
</comment>
<evidence type="ECO:0000256" key="3">
    <source>
        <dbReference type="ARBA" id="ARBA00011475"/>
    </source>
</evidence>
<evidence type="ECO:0000256" key="1">
    <source>
        <dbReference type="ARBA" id="ARBA00004496"/>
    </source>
</evidence>
<sequence length="431" mass="44731">MPFGHLSHHPRLPKQVSPMSGSVSPLAPKTFADMPALRGVRMATAAAGIKYKDRTDVLMMIFDAPAAAAGVFTRSKCPSAPVDFCRKNLPAGVARAVVVNSGNANAFTGKKGRESTELTAKSAAQAVGCSVGEIFLASTGVIGEPLDATKFAGVLDGLAGEAKEDFWFEAAKAIMTTDTYPKVATRDAEIGGVKVTINGIAKGAGMIAPDMATMLSFVVTDADIAPAALQALLSAGVGPSFNSVTVDSDTSTSDTLMLFATGAAAKDGQARIGDAADPRLDSFRAALNDLLRDLALQVVRDGEGARKMVEVTVEGAENDAAAKRIALSIANSPLVKTAVAGEDANWGRVVMAVGKSGELAERDRLAIWFGDVRVAVAGERDPAYSEAAASAVMKGETIPIRVEIGLGSGRATVYTCDLTKEYVEINGDYRS</sequence>
<dbReference type="SUPFAM" id="SSF56266">
    <property type="entry name" value="DmpA/ArgJ-like"/>
    <property type="match status" value="1"/>
</dbReference>
<comment type="pathway">
    <text evidence="11">Amino-acid biosynthesis; L-arginine biosynthesis; N(2)-acetyl-L-ornithine from L-glutamate: step 1/4.</text>
</comment>
<comment type="pathway">
    <text evidence="11">Amino-acid biosynthesis; L-arginine biosynthesis; L-ornithine and N-acetyl-L-glutamate from L-glutamate and N(2)-acetyl-L-ornithine (cyclic): step 1/1.</text>
</comment>
<keyword evidence="7 11" id="KW-0808">Transferase</keyword>
<evidence type="ECO:0000256" key="5">
    <source>
        <dbReference type="ARBA" id="ARBA00022571"/>
    </source>
</evidence>
<dbReference type="EC" id="2.3.1.1" evidence="11"/>
<evidence type="ECO:0000256" key="8">
    <source>
        <dbReference type="ARBA" id="ARBA00022813"/>
    </source>
</evidence>
<dbReference type="NCBIfam" id="TIGR00120">
    <property type="entry name" value="ArgJ"/>
    <property type="match status" value="1"/>
</dbReference>
<dbReference type="NCBIfam" id="NF003802">
    <property type="entry name" value="PRK05388.1"/>
    <property type="match status" value="1"/>
</dbReference>
<feature type="compositionally biased region" description="Basic residues" evidence="12">
    <location>
        <begin position="1"/>
        <end position="12"/>
    </location>
</feature>
<keyword evidence="10 11" id="KW-0012">Acyltransferase</keyword>
<evidence type="ECO:0000256" key="6">
    <source>
        <dbReference type="ARBA" id="ARBA00022605"/>
    </source>
</evidence>
<protein>
    <recommendedName>
        <fullName evidence="11">Arginine biosynthesis bifunctional protein ArgJ</fullName>
    </recommendedName>
    <domain>
        <recommendedName>
            <fullName evidence="11">Glutamate N-acetyltransferase</fullName>
            <ecNumber evidence="11">2.3.1.35</ecNumber>
        </recommendedName>
        <alternativeName>
            <fullName evidence="11">Ornithine acetyltransferase</fullName>
            <shortName evidence="11">OATase</shortName>
        </alternativeName>
        <alternativeName>
            <fullName evidence="11">Ornithine transacetylase</fullName>
        </alternativeName>
    </domain>
    <domain>
        <recommendedName>
            <fullName evidence="11">Amino-acid acetyltransferase</fullName>
            <ecNumber evidence="11">2.3.1.1</ecNumber>
        </recommendedName>
        <alternativeName>
            <fullName evidence="11">N-acetylglutamate synthase</fullName>
            <shortName evidence="11">AGSase</shortName>
        </alternativeName>
    </domain>
    <component>
        <recommendedName>
            <fullName evidence="11">Arginine biosynthesis bifunctional protein ArgJ alpha chain</fullName>
        </recommendedName>
    </component>
    <component>
        <recommendedName>
            <fullName evidence="11">Arginine biosynthesis bifunctional protein ArgJ beta chain</fullName>
        </recommendedName>
    </component>
</protein>
<dbReference type="InterPro" id="IPR002813">
    <property type="entry name" value="Arg_biosynth_ArgJ"/>
</dbReference>
<comment type="subcellular location">
    <subcellularLocation>
        <location evidence="1 11">Cytoplasm</location>
    </subcellularLocation>
</comment>
<dbReference type="eggNOG" id="COG1364">
    <property type="taxonomic scope" value="Bacteria"/>
</dbReference>
<name>A0A249PE89_9HYPH</name>
<feature type="binding site" evidence="11">
    <location>
        <position position="426"/>
    </location>
    <ligand>
        <name>substrate</name>
    </ligand>
</feature>
<organism evidence="13 14">
    <name type="scientific">Sinorhizobium sojae CCBAU 05684</name>
    <dbReference type="NCBI Taxonomy" id="716928"/>
    <lineage>
        <taxon>Bacteria</taxon>
        <taxon>Pseudomonadati</taxon>
        <taxon>Pseudomonadota</taxon>
        <taxon>Alphaproteobacteria</taxon>
        <taxon>Hyphomicrobiales</taxon>
        <taxon>Rhizobiaceae</taxon>
        <taxon>Sinorhizobium/Ensifer group</taxon>
        <taxon>Sinorhizobium</taxon>
    </lineage>
</organism>
<keyword evidence="4 11" id="KW-0963">Cytoplasm</keyword>
<evidence type="ECO:0000256" key="7">
    <source>
        <dbReference type="ARBA" id="ARBA00022679"/>
    </source>
</evidence>
<dbReference type="InterPro" id="IPR042195">
    <property type="entry name" value="ArgJ_beta_C"/>
</dbReference>
<dbReference type="Pfam" id="PF01960">
    <property type="entry name" value="ArgJ"/>
    <property type="match status" value="1"/>
</dbReference>
<dbReference type="GO" id="GO:0006592">
    <property type="term" value="P:ornithine biosynthetic process"/>
    <property type="evidence" value="ECO:0007669"/>
    <property type="project" value="TreeGrafter"/>
</dbReference>
<comment type="function">
    <text evidence="11">Catalyzes two activities which are involved in the cyclic version of arginine biosynthesis: the synthesis of N-acetylglutamate from glutamate and acetyl-CoA as the acetyl donor, and of ornithine by transacetylation between N(2)-acetylornithine and glutamate.</text>
</comment>
<gene>
    <name evidence="11" type="primary">argJ</name>
    <name evidence="13" type="ORF">SJ05684_c26420</name>
</gene>
<comment type="catalytic activity">
    <reaction evidence="11">
        <text>L-glutamate + acetyl-CoA = N-acetyl-L-glutamate + CoA + H(+)</text>
        <dbReference type="Rhea" id="RHEA:24292"/>
        <dbReference type="ChEBI" id="CHEBI:15378"/>
        <dbReference type="ChEBI" id="CHEBI:29985"/>
        <dbReference type="ChEBI" id="CHEBI:44337"/>
        <dbReference type="ChEBI" id="CHEBI:57287"/>
        <dbReference type="ChEBI" id="CHEBI:57288"/>
        <dbReference type="EC" id="2.3.1.1"/>
    </reaction>
</comment>
<feature type="chain" id="PRO_5023224617" description="Arginine biosynthesis bifunctional protein ArgJ alpha chain" evidence="11">
    <location>
        <begin position="1"/>
        <end position="212"/>
    </location>
</feature>
<evidence type="ECO:0000313" key="14">
    <source>
        <dbReference type="Proteomes" id="UP000217211"/>
    </source>
</evidence>
<dbReference type="EMBL" id="CP023067">
    <property type="protein sequence ID" value="ASY64075.1"/>
    <property type="molecule type" value="Genomic_DNA"/>
</dbReference>
<evidence type="ECO:0000256" key="4">
    <source>
        <dbReference type="ARBA" id="ARBA00022490"/>
    </source>
</evidence>
<dbReference type="STRING" id="716928.GCA_000261485_04056"/>
<dbReference type="KEGG" id="esj:SJ05684_c26420"/>
<dbReference type="HAMAP" id="MF_01106">
    <property type="entry name" value="ArgJ"/>
    <property type="match status" value="1"/>
</dbReference>
<dbReference type="FunFam" id="3.10.20.340:FF:000003">
    <property type="entry name" value="Arginine biosynthesis bifunctional protein ArgJ"/>
    <property type="match status" value="1"/>
</dbReference>
<dbReference type="Gene3D" id="3.60.70.12">
    <property type="entry name" value="L-amino peptidase D-ALA esterase/amidase"/>
    <property type="match status" value="1"/>
</dbReference>
<keyword evidence="6 11" id="KW-0028">Amino-acid biosynthesis</keyword>
<dbReference type="GO" id="GO:0004042">
    <property type="term" value="F:L-glutamate N-acetyltransferase activity"/>
    <property type="evidence" value="ECO:0007669"/>
    <property type="project" value="UniProtKB-UniRule"/>
</dbReference>
<dbReference type="GO" id="GO:0004358">
    <property type="term" value="F:L-glutamate N-acetyltransferase activity, acting on acetyl-L-ornithine as donor"/>
    <property type="evidence" value="ECO:0007669"/>
    <property type="project" value="UniProtKB-UniRule"/>
</dbReference>